<dbReference type="Proteomes" id="UP000547973">
    <property type="component" value="Unassembled WGS sequence"/>
</dbReference>
<dbReference type="RefSeq" id="WP_257020128.1">
    <property type="nucleotide sequence ID" value="NZ_JACBZO010000001.1"/>
</dbReference>
<evidence type="ECO:0000256" key="4">
    <source>
        <dbReference type="ARBA" id="ARBA00023163"/>
    </source>
</evidence>
<dbReference type="InterPro" id="IPR003018">
    <property type="entry name" value="GAF"/>
</dbReference>
<dbReference type="Pfam" id="PF13185">
    <property type="entry name" value="GAF_2"/>
    <property type="match status" value="1"/>
</dbReference>
<evidence type="ECO:0000256" key="3">
    <source>
        <dbReference type="ARBA" id="ARBA00023015"/>
    </source>
</evidence>
<dbReference type="SMART" id="SM00065">
    <property type="entry name" value="GAF"/>
    <property type="match status" value="1"/>
</dbReference>
<sequence>MDGALRETRISAAFVAVADTLVKDFDAVDLLHTLVSDCVDILGFKAGGLLLVDGAGDLQLMTSTSEAAEFVEVMQLAADSGPCIECFTSGVAVSVSDIELEESRWPDFRRVALAQGIRSALATPMRLRGKVIGTMNLFGSDAVVVSARDAAVAQALADVATIGLLQERVIREGQLIEEQLHRALDSRVMIEQAKGVIAHALTLSMDDAFAMLRRYSRGRNLTIRAVAESVSGRELKAQDIANAVENAVTR</sequence>
<dbReference type="Gene3D" id="1.10.10.10">
    <property type="entry name" value="Winged helix-like DNA-binding domain superfamily/Winged helix DNA-binding domain"/>
    <property type="match status" value="1"/>
</dbReference>
<dbReference type="SUPFAM" id="SSF52172">
    <property type="entry name" value="CheY-like"/>
    <property type="match status" value="1"/>
</dbReference>
<evidence type="ECO:0000313" key="7">
    <source>
        <dbReference type="Proteomes" id="UP000547973"/>
    </source>
</evidence>
<evidence type="ECO:0000256" key="2">
    <source>
        <dbReference type="ARBA" id="ARBA00022777"/>
    </source>
</evidence>
<gene>
    <name evidence="6" type="ORF">BKA03_001814</name>
</gene>
<dbReference type="Pfam" id="PF03861">
    <property type="entry name" value="ANTAR"/>
    <property type="match status" value="1"/>
</dbReference>
<keyword evidence="3" id="KW-0805">Transcription regulation</keyword>
<dbReference type="InterPro" id="IPR005561">
    <property type="entry name" value="ANTAR"/>
</dbReference>
<protein>
    <submittedName>
        <fullName evidence="6">GAF domain-containing protein</fullName>
    </submittedName>
</protein>
<keyword evidence="2" id="KW-0418">Kinase</keyword>
<comment type="caution">
    <text evidence="6">The sequence shown here is derived from an EMBL/GenBank/DDBJ whole genome shotgun (WGS) entry which is preliminary data.</text>
</comment>
<evidence type="ECO:0000313" key="6">
    <source>
        <dbReference type="EMBL" id="NYI41695.1"/>
    </source>
</evidence>
<accession>A0A7Y9ZD12</accession>
<dbReference type="GO" id="GO:0016301">
    <property type="term" value="F:kinase activity"/>
    <property type="evidence" value="ECO:0007669"/>
    <property type="project" value="UniProtKB-KW"/>
</dbReference>
<dbReference type="PIRSF" id="PIRSF036625">
    <property type="entry name" value="GAF_ANTAR"/>
    <property type="match status" value="1"/>
</dbReference>
<dbReference type="InterPro" id="IPR036388">
    <property type="entry name" value="WH-like_DNA-bd_sf"/>
</dbReference>
<dbReference type="SMART" id="SM01012">
    <property type="entry name" value="ANTAR"/>
    <property type="match status" value="1"/>
</dbReference>
<dbReference type="AlphaFoldDB" id="A0A7Y9ZD12"/>
<evidence type="ECO:0000259" key="5">
    <source>
        <dbReference type="PROSITE" id="PS50921"/>
    </source>
</evidence>
<reference evidence="6 7" key="1">
    <citation type="submission" date="2020-07" db="EMBL/GenBank/DDBJ databases">
        <title>Sequencing the genomes of 1000 actinobacteria strains.</title>
        <authorList>
            <person name="Klenk H.-P."/>
        </authorList>
    </citation>
    <scope>NUCLEOTIDE SEQUENCE [LARGE SCALE GENOMIC DNA]</scope>
    <source>
        <strain evidence="6 7">DSM 19970</strain>
    </source>
</reference>
<dbReference type="SUPFAM" id="SSF55781">
    <property type="entry name" value="GAF domain-like"/>
    <property type="match status" value="1"/>
</dbReference>
<keyword evidence="7" id="KW-1185">Reference proteome</keyword>
<evidence type="ECO:0000256" key="1">
    <source>
        <dbReference type="ARBA" id="ARBA00022679"/>
    </source>
</evidence>
<dbReference type="Gene3D" id="3.30.450.40">
    <property type="match status" value="1"/>
</dbReference>
<dbReference type="InterPro" id="IPR029016">
    <property type="entry name" value="GAF-like_dom_sf"/>
</dbReference>
<name>A0A7Y9ZD12_9MICO</name>
<feature type="domain" description="ANTAR" evidence="5">
    <location>
        <begin position="170"/>
        <end position="231"/>
    </location>
</feature>
<dbReference type="GO" id="GO:0003723">
    <property type="term" value="F:RNA binding"/>
    <property type="evidence" value="ECO:0007669"/>
    <property type="project" value="InterPro"/>
</dbReference>
<dbReference type="InterPro" id="IPR011006">
    <property type="entry name" value="CheY-like_superfamily"/>
</dbReference>
<organism evidence="6 7">
    <name type="scientific">Demequina lutea</name>
    <dbReference type="NCBI Taxonomy" id="431489"/>
    <lineage>
        <taxon>Bacteria</taxon>
        <taxon>Bacillati</taxon>
        <taxon>Actinomycetota</taxon>
        <taxon>Actinomycetes</taxon>
        <taxon>Micrococcales</taxon>
        <taxon>Demequinaceae</taxon>
        <taxon>Demequina</taxon>
    </lineage>
</organism>
<dbReference type="EMBL" id="JACBZO010000001">
    <property type="protein sequence ID" value="NYI41695.1"/>
    <property type="molecule type" value="Genomic_DNA"/>
</dbReference>
<dbReference type="PROSITE" id="PS50921">
    <property type="entry name" value="ANTAR"/>
    <property type="match status" value="1"/>
</dbReference>
<keyword evidence="4" id="KW-0804">Transcription</keyword>
<keyword evidence="1" id="KW-0808">Transferase</keyword>
<proteinExistence type="predicted"/>
<dbReference type="InterPro" id="IPR012074">
    <property type="entry name" value="GAF_ANTAR"/>
</dbReference>